<reference evidence="2 3" key="1">
    <citation type="journal article" date="2020" name="Nature">
        <title>Six reference-quality genomes reveal evolution of bat adaptations.</title>
        <authorList>
            <person name="Jebb D."/>
            <person name="Huang Z."/>
            <person name="Pippel M."/>
            <person name="Hughes G.M."/>
            <person name="Lavrichenko K."/>
            <person name="Devanna P."/>
            <person name="Winkler S."/>
            <person name="Jermiin L.S."/>
            <person name="Skirmuntt E.C."/>
            <person name="Katzourakis A."/>
            <person name="Burkitt-Gray L."/>
            <person name="Ray D.A."/>
            <person name="Sullivan K.A.M."/>
            <person name="Roscito J.G."/>
            <person name="Kirilenko B.M."/>
            <person name="Davalos L.M."/>
            <person name="Corthals A.P."/>
            <person name="Power M.L."/>
            <person name="Jones G."/>
            <person name="Ransome R.D."/>
            <person name="Dechmann D.K.N."/>
            <person name="Locatelli A.G."/>
            <person name="Puechmaille S.J."/>
            <person name="Fedrigo O."/>
            <person name="Jarvis E.D."/>
            <person name="Hiller M."/>
            <person name="Vernes S.C."/>
            <person name="Myers E.W."/>
            <person name="Teeling E.C."/>
        </authorList>
    </citation>
    <scope>NUCLEOTIDE SEQUENCE [LARGE SCALE GENOMIC DNA]</scope>
    <source>
        <strain evidence="2">MPipKuh1</strain>
        <tissue evidence="2">Flight muscle</tissue>
    </source>
</reference>
<dbReference type="Proteomes" id="UP000558488">
    <property type="component" value="Unassembled WGS sequence"/>
</dbReference>
<comment type="caution">
    <text evidence="2">The sequence shown here is derived from an EMBL/GenBank/DDBJ whole genome shotgun (WGS) entry which is preliminary data.</text>
</comment>
<feature type="region of interest" description="Disordered" evidence="1">
    <location>
        <begin position="73"/>
        <end position="111"/>
    </location>
</feature>
<sequence>MVILINSVCLTPPCPTPLHNYPLSLSPVSCLRLSNSLFSKTMTALVIPSGHKQLVPTVTMAFRIERGIRQGPDLLELSWGGPGEAHRSSPQGSPSASSQVPSSQKDSPVNARYITHTHTHTHTHTPHTLS</sequence>
<protein>
    <submittedName>
        <fullName evidence="2">Uncharacterized protein</fullName>
    </submittedName>
</protein>
<dbReference type="AlphaFoldDB" id="A0A7J7WDX5"/>
<name>A0A7J7WDX5_PIPKU</name>
<dbReference type="EMBL" id="JACAGB010000011">
    <property type="protein sequence ID" value="KAF6335370.1"/>
    <property type="molecule type" value="Genomic_DNA"/>
</dbReference>
<keyword evidence="3" id="KW-1185">Reference proteome</keyword>
<feature type="compositionally biased region" description="Low complexity" evidence="1">
    <location>
        <begin position="88"/>
        <end position="108"/>
    </location>
</feature>
<evidence type="ECO:0000313" key="3">
    <source>
        <dbReference type="Proteomes" id="UP000558488"/>
    </source>
</evidence>
<evidence type="ECO:0000313" key="2">
    <source>
        <dbReference type="EMBL" id="KAF6335370.1"/>
    </source>
</evidence>
<organism evidence="2 3">
    <name type="scientific">Pipistrellus kuhlii</name>
    <name type="common">Kuhl's pipistrelle</name>
    <dbReference type="NCBI Taxonomy" id="59472"/>
    <lineage>
        <taxon>Eukaryota</taxon>
        <taxon>Metazoa</taxon>
        <taxon>Chordata</taxon>
        <taxon>Craniata</taxon>
        <taxon>Vertebrata</taxon>
        <taxon>Euteleostomi</taxon>
        <taxon>Mammalia</taxon>
        <taxon>Eutheria</taxon>
        <taxon>Laurasiatheria</taxon>
        <taxon>Chiroptera</taxon>
        <taxon>Yangochiroptera</taxon>
        <taxon>Vespertilionidae</taxon>
        <taxon>Pipistrellus</taxon>
    </lineage>
</organism>
<evidence type="ECO:0000256" key="1">
    <source>
        <dbReference type="SAM" id="MobiDB-lite"/>
    </source>
</evidence>
<accession>A0A7J7WDX5</accession>
<gene>
    <name evidence="2" type="ORF">mPipKuh1_008053</name>
</gene>
<proteinExistence type="predicted"/>